<proteinExistence type="predicted"/>
<organism evidence="2 3">
    <name type="scientific">Kitasatospora arboriphila</name>
    <dbReference type="NCBI Taxonomy" id="258052"/>
    <lineage>
        <taxon>Bacteria</taxon>
        <taxon>Bacillati</taxon>
        <taxon>Actinomycetota</taxon>
        <taxon>Actinomycetes</taxon>
        <taxon>Kitasatosporales</taxon>
        <taxon>Streptomycetaceae</taxon>
        <taxon>Kitasatospora</taxon>
    </lineage>
</organism>
<accession>A0ABP4EPY7</accession>
<evidence type="ECO:0000256" key="1">
    <source>
        <dbReference type="SAM" id="MobiDB-lite"/>
    </source>
</evidence>
<sequence>MTAAAATADTGRSTAALPGPWGAALYECAITHVRTAPVRHAFRHRTYLWLVDLDHLPVLPRALRPLARFRAADHPGDPRGTLRGNLARYLAGQGVDLAGGRVLMLAQARSLGYVFNPLTVYWCLAADGTPLCTVAEVHNTYGGHHRYLLRPGADGRASVAKEFYVSPFFPVDGRYRMALPRPGERLALTVRLERDGASPFVATVRGRRRPAGPAALLRAALRHPLATLAVSVHIRHQGIRLLLKGLPVHPRPRPLPDDRTGSAATEEVSAP</sequence>
<dbReference type="Proteomes" id="UP001499987">
    <property type="component" value="Unassembled WGS sequence"/>
</dbReference>
<dbReference type="RefSeq" id="WP_344627240.1">
    <property type="nucleotide sequence ID" value="NZ_BAAALD010000093.1"/>
</dbReference>
<comment type="caution">
    <text evidence="2">The sequence shown here is derived from an EMBL/GenBank/DDBJ whole genome shotgun (WGS) entry which is preliminary data.</text>
</comment>
<dbReference type="PANTHER" id="PTHR33973">
    <property type="entry name" value="OS07G0153300 PROTEIN"/>
    <property type="match status" value="1"/>
</dbReference>
<keyword evidence="3" id="KW-1185">Reference proteome</keyword>
<evidence type="ECO:0000313" key="2">
    <source>
        <dbReference type="EMBL" id="GAA1115015.1"/>
    </source>
</evidence>
<reference evidence="3" key="1">
    <citation type="journal article" date="2019" name="Int. J. Syst. Evol. Microbiol.">
        <title>The Global Catalogue of Microorganisms (GCM) 10K type strain sequencing project: providing services to taxonomists for standard genome sequencing and annotation.</title>
        <authorList>
            <consortium name="The Broad Institute Genomics Platform"/>
            <consortium name="The Broad Institute Genome Sequencing Center for Infectious Disease"/>
            <person name="Wu L."/>
            <person name="Ma J."/>
        </authorList>
    </citation>
    <scope>NUCLEOTIDE SEQUENCE [LARGE SCALE GENOMIC DNA]</scope>
    <source>
        <strain evidence="3">JCM 13002</strain>
    </source>
</reference>
<dbReference type="Pfam" id="PF07103">
    <property type="entry name" value="DUF1365"/>
    <property type="match status" value="1"/>
</dbReference>
<dbReference type="PANTHER" id="PTHR33973:SF4">
    <property type="entry name" value="OS07G0153300 PROTEIN"/>
    <property type="match status" value="1"/>
</dbReference>
<feature type="region of interest" description="Disordered" evidence="1">
    <location>
        <begin position="246"/>
        <end position="271"/>
    </location>
</feature>
<gene>
    <name evidence="2" type="ORF">GCM10009663_64490</name>
</gene>
<dbReference type="EMBL" id="BAAALD010000093">
    <property type="protein sequence ID" value="GAA1115015.1"/>
    <property type="molecule type" value="Genomic_DNA"/>
</dbReference>
<evidence type="ECO:0000313" key="3">
    <source>
        <dbReference type="Proteomes" id="UP001499987"/>
    </source>
</evidence>
<protein>
    <submittedName>
        <fullName evidence="2">DUF1365 domain-containing protein</fullName>
    </submittedName>
</protein>
<name>A0ABP4EPY7_9ACTN</name>
<dbReference type="InterPro" id="IPR010775">
    <property type="entry name" value="DUF1365"/>
</dbReference>